<comment type="caution">
    <text evidence="3">The sequence shown here is derived from an EMBL/GenBank/DDBJ whole genome shotgun (WGS) entry which is preliminary data.</text>
</comment>
<reference evidence="3 4" key="1">
    <citation type="submission" date="2016-11" db="EMBL/GenBank/DDBJ databases">
        <title>Trade-off between light-utilization and light-protection in marine flavobacteria.</title>
        <authorList>
            <person name="Kumagai Y."/>
        </authorList>
    </citation>
    <scope>NUCLEOTIDE SEQUENCE [LARGE SCALE GENOMIC DNA]</scope>
    <source>
        <strain evidence="3 4">ATCC 700397</strain>
    </source>
</reference>
<dbReference type="EMBL" id="MQUA01000013">
    <property type="protein sequence ID" value="PQB06865.1"/>
    <property type="molecule type" value="Genomic_DNA"/>
</dbReference>
<dbReference type="InterPro" id="IPR025517">
    <property type="entry name" value="DUF4405"/>
</dbReference>
<organism evidence="3 4">
    <name type="scientific">Polaribacter filamentus</name>
    <dbReference type="NCBI Taxonomy" id="53483"/>
    <lineage>
        <taxon>Bacteria</taxon>
        <taxon>Pseudomonadati</taxon>
        <taxon>Bacteroidota</taxon>
        <taxon>Flavobacteriia</taxon>
        <taxon>Flavobacteriales</taxon>
        <taxon>Flavobacteriaceae</taxon>
    </lineage>
</organism>
<gene>
    <name evidence="3" type="ORF">BST83_06645</name>
</gene>
<keyword evidence="1" id="KW-0812">Transmembrane</keyword>
<feature type="domain" description="Flavinylation-associated cytochrome" evidence="2">
    <location>
        <begin position="9"/>
        <end position="52"/>
    </location>
</feature>
<keyword evidence="1" id="KW-0472">Membrane</keyword>
<keyword evidence="1" id="KW-1133">Transmembrane helix</keyword>
<dbReference type="Pfam" id="PF14358">
    <property type="entry name" value="DUF4405"/>
    <property type="match status" value="1"/>
</dbReference>
<proteinExistence type="predicted"/>
<feature type="transmembrane region" description="Helical" evidence="1">
    <location>
        <begin position="5"/>
        <end position="27"/>
    </location>
</feature>
<evidence type="ECO:0000313" key="4">
    <source>
        <dbReference type="Proteomes" id="UP000239522"/>
    </source>
</evidence>
<evidence type="ECO:0000313" key="3">
    <source>
        <dbReference type="EMBL" id="PQB06865.1"/>
    </source>
</evidence>
<dbReference type="AlphaFoldDB" id="A0A2S7KW43"/>
<sequence length="323" mass="36975">MNRRLLGNILIITFLILSVSGILMYFIPFERSVASMHTFFALLFILGMVFHIRNNKKPLTNYISGEKQKSFKKFQSLFIFLIILLVSIGVYFDAPILSSVYNLGNEIRNNQIGKSEETFDYQIIELDKKIGSHKINIELKKGEGFQYPLFAVWVEDSIGNYIETLYISRVISSSTFDYGTKIGKKWAAAIKRRPEAVPYWSHKRGIKASDGLYVPLNNSPDLDAVSGATPTSNFILKSKSSFESSTNYKILLEVNQSYDWNEYYTNHKFPNDLIYSGTGQVGQPSLIYSVEINSDEFKSTSHYIMKLIGHGHCFDPYKTRVFF</sequence>
<feature type="transmembrane region" description="Helical" evidence="1">
    <location>
        <begin position="33"/>
        <end position="53"/>
    </location>
</feature>
<protein>
    <recommendedName>
        <fullName evidence="2">Flavinylation-associated cytochrome domain-containing protein</fullName>
    </recommendedName>
</protein>
<dbReference type="OrthoDB" id="1027826at2"/>
<evidence type="ECO:0000259" key="2">
    <source>
        <dbReference type="Pfam" id="PF14358"/>
    </source>
</evidence>
<dbReference type="Proteomes" id="UP000239522">
    <property type="component" value="Unassembled WGS sequence"/>
</dbReference>
<feature type="transmembrane region" description="Helical" evidence="1">
    <location>
        <begin position="74"/>
        <end position="92"/>
    </location>
</feature>
<name>A0A2S7KW43_9FLAO</name>
<dbReference type="RefSeq" id="WP_104809108.1">
    <property type="nucleotide sequence ID" value="NZ_MQUA01000013.1"/>
</dbReference>
<evidence type="ECO:0000256" key="1">
    <source>
        <dbReference type="SAM" id="Phobius"/>
    </source>
</evidence>
<accession>A0A2S7KW43</accession>
<keyword evidence="4" id="KW-1185">Reference proteome</keyword>